<comment type="similarity">
    <text evidence="2">Belongs to the major facilitator superfamily. Proton-dependent oligopeptide transporter (POT/PTR) (TC 2.A.17) family.</text>
</comment>
<feature type="region of interest" description="Disordered" evidence="7">
    <location>
        <begin position="1"/>
        <end position="67"/>
    </location>
</feature>
<dbReference type="InterPro" id="IPR036259">
    <property type="entry name" value="MFS_trans_sf"/>
</dbReference>
<name>A0AAV3RSF8_LITER</name>
<keyword evidence="5" id="KW-0472">Membrane</keyword>
<evidence type="ECO:0000313" key="8">
    <source>
        <dbReference type="EMBL" id="GAA0182056.1"/>
    </source>
</evidence>
<reference evidence="8 9" key="1">
    <citation type="submission" date="2024-01" db="EMBL/GenBank/DDBJ databases">
        <title>The complete chloroplast genome sequence of Lithospermum erythrorhizon: insights into the phylogenetic relationship among Boraginaceae species and the maternal lineages of purple gromwells.</title>
        <authorList>
            <person name="Okada T."/>
            <person name="Watanabe K."/>
        </authorList>
    </citation>
    <scope>NUCLEOTIDE SEQUENCE [LARGE SCALE GENOMIC DNA]</scope>
</reference>
<dbReference type="AlphaFoldDB" id="A0AAV3RSF8"/>
<gene>
    <name evidence="8" type="ORF">LIER_30313</name>
</gene>
<dbReference type="Gene3D" id="1.20.1250.20">
    <property type="entry name" value="MFS general substrate transporter like domains"/>
    <property type="match status" value="1"/>
</dbReference>
<keyword evidence="9" id="KW-1185">Reference proteome</keyword>
<proteinExistence type="inferred from homology"/>
<dbReference type="PANTHER" id="PTHR11654">
    <property type="entry name" value="OLIGOPEPTIDE TRANSPORTER-RELATED"/>
    <property type="match status" value="1"/>
</dbReference>
<evidence type="ECO:0000256" key="1">
    <source>
        <dbReference type="ARBA" id="ARBA00004141"/>
    </source>
</evidence>
<protein>
    <submittedName>
        <fullName evidence="8">Transporter</fullName>
    </submittedName>
</protein>
<dbReference type="EMBL" id="BAABME010010795">
    <property type="protein sequence ID" value="GAA0182056.1"/>
    <property type="molecule type" value="Genomic_DNA"/>
</dbReference>
<feature type="compositionally biased region" description="Polar residues" evidence="7">
    <location>
        <begin position="51"/>
        <end position="61"/>
    </location>
</feature>
<accession>A0AAV3RSF8</accession>
<evidence type="ECO:0000313" key="9">
    <source>
        <dbReference type="Proteomes" id="UP001454036"/>
    </source>
</evidence>
<evidence type="ECO:0000256" key="3">
    <source>
        <dbReference type="ARBA" id="ARBA00022692"/>
    </source>
</evidence>
<evidence type="ECO:0000256" key="7">
    <source>
        <dbReference type="SAM" id="MobiDB-lite"/>
    </source>
</evidence>
<dbReference type="GO" id="GO:0016020">
    <property type="term" value="C:membrane"/>
    <property type="evidence" value="ECO:0007669"/>
    <property type="project" value="UniProtKB-SubCell"/>
</dbReference>
<dbReference type="Pfam" id="PF00854">
    <property type="entry name" value="PTR2"/>
    <property type="match status" value="1"/>
</dbReference>
<dbReference type="GO" id="GO:0022857">
    <property type="term" value="F:transmembrane transporter activity"/>
    <property type="evidence" value="ECO:0007669"/>
    <property type="project" value="InterPro"/>
</dbReference>
<comment type="caution">
    <text evidence="8">The sequence shown here is derived from an EMBL/GenBank/DDBJ whole genome shotgun (WGS) entry which is preliminary data.</text>
</comment>
<dbReference type="Proteomes" id="UP001454036">
    <property type="component" value="Unassembled WGS sequence"/>
</dbReference>
<keyword evidence="3" id="KW-0812">Transmembrane</keyword>
<sequence length="183" mass="20494">MQQGRRGSDTHPPRNGKKLDVTEKSPLVVHETREEALPVREERMFSRKDGSTVNGKGSSFPSRPWDRLVPFMNSDEKKYRTGKKKGEKAAVETKLDNIKEGPINPCRLCTVTQVEELKAITRLLPIWAIGIILSTVYGQMGTLFDLQGETMDKHVGNTSSEIPPASLWIFETLTYSGCQSTTE</sequence>
<organism evidence="8 9">
    <name type="scientific">Lithospermum erythrorhizon</name>
    <name type="common">Purple gromwell</name>
    <name type="synonym">Lithospermum officinale var. erythrorhizon</name>
    <dbReference type="NCBI Taxonomy" id="34254"/>
    <lineage>
        <taxon>Eukaryota</taxon>
        <taxon>Viridiplantae</taxon>
        <taxon>Streptophyta</taxon>
        <taxon>Embryophyta</taxon>
        <taxon>Tracheophyta</taxon>
        <taxon>Spermatophyta</taxon>
        <taxon>Magnoliopsida</taxon>
        <taxon>eudicotyledons</taxon>
        <taxon>Gunneridae</taxon>
        <taxon>Pentapetalae</taxon>
        <taxon>asterids</taxon>
        <taxon>lamiids</taxon>
        <taxon>Boraginales</taxon>
        <taxon>Boraginaceae</taxon>
        <taxon>Boraginoideae</taxon>
        <taxon>Lithospermeae</taxon>
        <taxon>Lithospermum</taxon>
    </lineage>
</organism>
<evidence type="ECO:0000256" key="6">
    <source>
        <dbReference type="ARBA" id="ARBA00044504"/>
    </source>
</evidence>
<comment type="subcellular location">
    <subcellularLocation>
        <location evidence="1">Membrane</location>
        <topology evidence="1">Multi-pass membrane protein</topology>
    </subcellularLocation>
</comment>
<feature type="compositionally biased region" description="Basic and acidic residues" evidence="7">
    <location>
        <begin position="30"/>
        <end position="50"/>
    </location>
</feature>
<keyword evidence="4" id="KW-1133">Transmembrane helix</keyword>
<evidence type="ECO:0000256" key="2">
    <source>
        <dbReference type="ARBA" id="ARBA00005982"/>
    </source>
</evidence>
<comment type="similarity">
    <text evidence="6">Belongs to the major facilitator superfamily. Phosphate:H(+) symporter (TC 2.A.1.9) family.</text>
</comment>
<evidence type="ECO:0000256" key="5">
    <source>
        <dbReference type="ARBA" id="ARBA00023136"/>
    </source>
</evidence>
<evidence type="ECO:0000256" key="4">
    <source>
        <dbReference type="ARBA" id="ARBA00022989"/>
    </source>
</evidence>
<feature type="compositionally biased region" description="Basic and acidic residues" evidence="7">
    <location>
        <begin position="1"/>
        <end position="23"/>
    </location>
</feature>
<dbReference type="InterPro" id="IPR000109">
    <property type="entry name" value="POT_fam"/>
</dbReference>